<feature type="transmembrane region" description="Helical" evidence="1">
    <location>
        <begin position="12"/>
        <end position="33"/>
    </location>
</feature>
<accession>A0A2P2IJ15</accession>
<protein>
    <submittedName>
        <fullName evidence="2">Uncharacterized protein</fullName>
    </submittedName>
</protein>
<keyword evidence="1" id="KW-0812">Transmembrane</keyword>
<evidence type="ECO:0000256" key="1">
    <source>
        <dbReference type="SAM" id="Phobius"/>
    </source>
</evidence>
<name>A0A2P2IJ15_RHIMU</name>
<keyword evidence="1" id="KW-0472">Membrane</keyword>
<sequence length="57" mass="6523">MCLIYVNSQGAWSIALYSVYALDIGTSGHFLLFHKIRLRPKDTQYPLLEFLSMGDPM</sequence>
<reference evidence="2" key="1">
    <citation type="submission" date="2018-02" db="EMBL/GenBank/DDBJ databases">
        <title>Rhizophora mucronata_Transcriptome.</title>
        <authorList>
            <person name="Meera S.P."/>
            <person name="Sreeshan A."/>
            <person name="Augustine A."/>
        </authorList>
    </citation>
    <scope>NUCLEOTIDE SEQUENCE</scope>
    <source>
        <tissue evidence="2">Leaf</tissue>
    </source>
</reference>
<dbReference type="AlphaFoldDB" id="A0A2P2IJ15"/>
<dbReference type="EMBL" id="GGEC01000698">
    <property type="protein sequence ID" value="MBW81181.1"/>
    <property type="molecule type" value="Transcribed_RNA"/>
</dbReference>
<evidence type="ECO:0000313" key="2">
    <source>
        <dbReference type="EMBL" id="MBW81181.1"/>
    </source>
</evidence>
<proteinExistence type="predicted"/>
<keyword evidence="1" id="KW-1133">Transmembrane helix</keyword>
<organism evidence="2">
    <name type="scientific">Rhizophora mucronata</name>
    <name type="common">Asiatic mangrove</name>
    <dbReference type="NCBI Taxonomy" id="61149"/>
    <lineage>
        <taxon>Eukaryota</taxon>
        <taxon>Viridiplantae</taxon>
        <taxon>Streptophyta</taxon>
        <taxon>Embryophyta</taxon>
        <taxon>Tracheophyta</taxon>
        <taxon>Spermatophyta</taxon>
        <taxon>Magnoliopsida</taxon>
        <taxon>eudicotyledons</taxon>
        <taxon>Gunneridae</taxon>
        <taxon>Pentapetalae</taxon>
        <taxon>rosids</taxon>
        <taxon>fabids</taxon>
        <taxon>Malpighiales</taxon>
        <taxon>Rhizophoraceae</taxon>
        <taxon>Rhizophora</taxon>
    </lineage>
</organism>